<gene>
    <name evidence="2" type="ORF">MALV_03860</name>
</gene>
<evidence type="ECO:0000313" key="2">
    <source>
        <dbReference type="EMBL" id="BBX25261.1"/>
    </source>
</evidence>
<feature type="transmembrane region" description="Helical" evidence="1">
    <location>
        <begin position="166"/>
        <end position="186"/>
    </location>
</feature>
<dbReference type="AlphaFoldDB" id="A0A6N4UNZ3"/>
<proteinExistence type="predicted"/>
<feature type="transmembrane region" description="Helical" evidence="1">
    <location>
        <begin position="102"/>
        <end position="119"/>
    </location>
</feature>
<dbReference type="Proteomes" id="UP000466906">
    <property type="component" value="Chromosome"/>
</dbReference>
<evidence type="ECO:0000256" key="1">
    <source>
        <dbReference type="SAM" id="Phobius"/>
    </source>
</evidence>
<dbReference type="RefSeq" id="WP_163660637.1">
    <property type="nucleotide sequence ID" value="NZ_AP022565.1"/>
</dbReference>
<protein>
    <submittedName>
        <fullName evidence="2">Integral membrane protein</fullName>
    </submittedName>
</protein>
<feature type="transmembrane region" description="Helical" evidence="1">
    <location>
        <begin position="131"/>
        <end position="154"/>
    </location>
</feature>
<dbReference type="EMBL" id="AP022565">
    <property type="protein sequence ID" value="BBX25261.1"/>
    <property type="molecule type" value="Genomic_DNA"/>
</dbReference>
<feature type="transmembrane region" description="Helical" evidence="1">
    <location>
        <begin position="261"/>
        <end position="294"/>
    </location>
</feature>
<name>A0A6N4UNZ3_9MYCO</name>
<feature type="transmembrane region" description="Helical" evidence="1">
    <location>
        <begin position="70"/>
        <end position="90"/>
    </location>
</feature>
<keyword evidence="1" id="KW-0812">Transmembrane</keyword>
<feature type="transmembrane region" description="Helical" evidence="1">
    <location>
        <begin position="322"/>
        <end position="340"/>
    </location>
</feature>
<reference evidence="2 3" key="1">
    <citation type="journal article" date="2019" name="Emerg. Microbes Infect.">
        <title>Comprehensive subspecies identification of 175 nontuberculous mycobacteria species based on 7547 genomic profiles.</title>
        <authorList>
            <person name="Matsumoto Y."/>
            <person name="Kinjo T."/>
            <person name="Motooka D."/>
            <person name="Nabeya D."/>
            <person name="Jung N."/>
            <person name="Uechi K."/>
            <person name="Horii T."/>
            <person name="Iida T."/>
            <person name="Fujita J."/>
            <person name="Nakamura S."/>
        </authorList>
    </citation>
    <scope>NUCLEOTIDE SEQUENCE [LARGE SCALE GENOMIC DNA]</scope>
    <source>
        <strain evidence="2 3">JCM 12272</strain>
    </source>
</reference>
<keyword evidence="3" id="KW-1185">Reference proteome</keyword>
<keyword evidence="1" id="KW-0472">Membrane</keyword>
<keyword evidence="1" id="KW-1133">Transmembrane helix</keyword>
<accession>A0A6N4UNZ3</accession>
<sequence>MRNCIEAERWFLASGLPAVLRPGALVRSVWGRSAPALAAYAWVMASSVPVVALTGKHTIAIDGTPTRTEWFVLAVLLLVLPTAALIGWAVTRLPTGRTGDAVSTIAVPVIAVSGFYGGLTARDGVNLAIEALVVTVILLCTATGIGSILGFAAQVTVSNLASVGGLFVRALPVVLLTVLVFFNTYVWSMASTLSRARLWLALLFLFAVATVFLVSSTLDRVRPILRPDAKQPEDDGRLAGTPFADMPDRPRRVRLSKPERLNVVFVLVLSQIVQVLTVAVVTALIFFVLGLIVLSPELLATWTHNGSPDGKLLGMTFPVPEALIQTTMFLAALTFMYLSARAVSDPEQRTRFLDPLLDDLRLTLVARDRYRTQTAKS</sequence>
<feature type="transmembrane region" description="Helical" evidence="1">
    <location>
        <begin position="198"/>
        <end position="218"/>
    </location>
</feature>
<evidence type="ECO:0000313" key="3">
    <source>
        <dbReference type="Proteomes" id="UP000466906"/>
    </source>
</evidence>
<organism evidence="2 3">
    <name type="scientific">Mycolicibacterium alvei</name>
    <dbReference type="NCBI Taxonomy" id="67081"/>
    <lineage>
        <taxon>Bacteria</taxon>
        <taxon>Bacillati</taxon>
        <taxon>Actinomycetota</taxon>
        <taxon>Actinomycetes</taxon>
        <taxon>Mycobacteriales</taxon>
        <taxon>Mycobacteriaceae</taxon>
        <taxon>Mycolicibacterium</taxon>
    </lineage>
</organism>
<dbReference type="KEGG" id="malv:MALV_03860"/>